<organism evidence="1 2">
    <name type="scientific">Acetoanaerobium pronyense</name>
    <dbReference type="NCBI Taxonomy" id="1482736"/>
    <lineage>
        <taxon>Bacteria</taxon>
        <taxon>Bacillati</taxon>
        <taxon>Bacillota</taxon>
        <taxon>Clostridia</taxon>
        <taxon>Peptostreptococcales</taxon>
        <taxon>Filifactoraceae</taxon>
        <taxon>Acetoanaerobium</taxon>
    </lineage>
</organism>
<name>A0ABS4KHW5_9FIRM</name>
<protein>
    <recommendedName>
        <fullName evidence="3">37-kD nucleoid-associated bacterial protein</fullName>
    </recommendedName>
</protein>
<reference evidence="1 2" key="1">
    <citation type="submission" date="2021-03" db="EMBL/GenBank/DDBJ databases">
        <title>Genomic Encyclopedia of Type Strains, Phase IV (KMG-IV): sequencing the most valuable type-strain genomes for metagenomic binning, comparative biology and taxonomic classification.</title>
        <authorList>
            <person name="Goeker M."/>
        </authorList>
    </citation>
    <scope>NUCLEOTIDE SEQUENCE [LARGE SCALE GENOMIC DNA]</scope>
    <source>
        <strain evidence="1 2">DSM 27512</strain>
    </source>
</reference>
<dbReference type="EMBL" id="JAGGLI010000011">
    <property type="protein sequence ID" value="MBP2027385.1"/>
    <property type="molecule type" value="Genomic_DNA"/>
</dbReference>
<proteinExistence type="predicted"/>
<sequence length="349" mass="40483">MQIISKSIHVINYNEELVSSRVIPDSFDAYVMQLIRHINSNTFVRNYKARSQATQIIINAKEIYRKVIGEDSEIEHSIIQGYFDDNADRLMRKEIEAQRKIARLNRNIQKGSLLQSLIYNSETEEYVFLLAKVEHGGFVDETDFNFKTGFSSDKKDIWKSCLLYFDDVTELNINNAKVYSNTVAKYWSNDFLELDEMITDETNTLQAFKAIDETLARNVKKVAPKDYMVIRHSVIAYFKGNEHLDYNSMVEGILGTYQPTDLSNDELLNLKDKLTALPEKRKFDSQFNSVPSVIDPKVKKIYKVNNGIEIKITDSIEDIEHAIKSVEDQDGNRYLKIKTNNDETFDFFK</sequence>
<evidence type="ECO:0000313" key="2">
    <source>
        <dbReference type="Proteomes" id="UP001314903"/>
    </source>
</evidence>
<dbReference type="Proteomes" id="UP001314903">
    <property type="component" value="Unassembled WGS sequence"/>
</dbReference>
<keyword evidence="2" id="KW-1185">Reference proteome</keyword>
<evidence type="ECO:0000313" key="1">
    <source>
        <dbReference type="EMBL" id="MBP2027385.1"/>
    </source>
</evidence>
<gene>
    <name evidence="1" type="ORF">J2Z35_001179</name>
</gene>
<dbReference type="RefSeq" id="WP_209660433.1">
    <property type="nucleotide sequence ID" value="NZ_JAGGLI010000011.1"/>
</dbReference>
<evidence type="ECO:0008006" key="3">
    <source>
        <dbReference type="Google" id="ProtNLM"/>
    </source>
</evidence>
<comment type="caution">
    <text evidence="1">The sequence shown here is derived from an EMBL/GenBank/DDBJ whole genome shotgun (WGS) entry which is preliminary data.</text>
</comment>
<accession>A0ABS4KHW5</accession>